<reference evidence="1 2" key="1">
    <citation type="submission" date="2019-03" db="EMBL/GenBank/DDBJ databases">
        <title>Genomic Encyclopedia of Type Strains, Phase IV (KMG-IV): sequencing the most valuable type-strain genomes for metagenomic binning, comparative biology and taxonomic classification.</title>
        <authorList>
            <person name="Goeker M."/>
        </authorList>
    </citation>
    <scope>NUCLEOTIDE SEQUENCE [LARGE SCALE GENOMIC DNA]</scope>
    <source>
        <strain evidence="1 2">DSM 4868</strain>
    </source>
</reference>
<dbReference type="Gene3D" id="3.10.50.30">
    <property type="entry name" value="Transcription elongation factor, GreA/GreB, C-terminal domain"/>
    <property type="match status" value="1"/>
</dbReference>
<dbReference type="EMBL" id="SLWW01000025">
    <property type="protein sequence ID" value="TCO68717.1"/>
    <property type="molecule type" value="Genomic_DNA"/>
</dbReference>
<name>A0A4R2K9Q7_9RHOB</name>
<dbReference type="InterPro" id="IPR036953">
    <property type="entry name" value="GreA/GreB_C_sf"/>
</dbReference>
<protein>
    <recommendedName>
        <fullName evidence="3">Regulator of nucleoside diphosphate kinase</fullName>
    </recommendedName>
</protein>
<dbReference type="OrthoDB" id="7870663at2"/>
<comment type="caution">
    <text evidence="1">The sequence shown here is derived from an EMBL/GenBank/DDBJ whole genome shotgun (WGS) entry which is preliminary data.</text>
</comment>
<dbReference type="GO" id="GO:0032784">
    <property type="term" value="P:regulation of DNA-templated transcription elongation"/>
    <property type="evidence" value="ECO:0007669"/>
    <property type="project" value="InterPro"/>
</dbReference>
<dbReference type="GO" id="GO:0003677">
    <property type="term" value="F:DNA binding"/>
    <property type="evidence" value="ECO:0007669"/>
    <property type="project" value="InterPro"/>
</dbReference>
<sequence>MAIGPFETTRRISQSPRCGMVVRPAVTLTQADRHELSKLVRLCDTDEEMRSLFLQHVLRHKMQSAAIVPGDVPNDVAAAGSHVVYSLGAGVSKTGLLSHRARAGGRYGIIPVSSLLGATLLGMRAGTSAPLLRDDGSIVTLLLLDVRHPDDAASPDTRNLLFQA</sequence>
<evidence type="ECO:0000313" key="2">
    <source>
        <dbReference type="Proteomes" id="UP000295142"/>
    </source>
</evidence>
<dbReference type="AlphaFoldDB" id="A0A4R2K9Q7"/>
<gene>
    <name evidence="1" type="ORF">EV655_12516</name>
</gene>
<dbReference type="Proteomes" id="UP000295142">
    <property type="component" value="Unassembled WGS sequence"/>
</dbReference>
<keyword evidence="2" id="KW-1185">Reference proteome</keyword>
<accession>A0A4R2K9Q7</accession>
<evidence type="ECO:0008006" key="3">
    <source>
        <dbReference type="Google" id="ProtNLM"/>
    </source>
</evidence>
<evidence type="ECO:0000313" key="1">
    <source>
        <dbReference type="EMBL" id="TCO68717.1"/>
    </source>
</evidence>
<organism evidence="1 2">
    <name type="scientific">Rhodovulum euryhalinum</name>
    <dbReference type="NCBI Taxonomy" id="35805"/>
    <lineage>
        <taxon>Bacteria</taxon>
        <taxon>Pseudomonadati</taxon>
        <taxon>Pseudomonadota</taxon>
        <taxon>Alphaproteobacteria</taxon>
        <taxon>Rhodobacterales</taxon>
        <taxon>Paracoccaceae</taxon>
        <taxon>Rhodovulum</taxon>
    </lineage>
</organism>
<proteinExistence type="predicted"/>
<dbReference type="RefSeq" id="WP_132546735.1">
    <property type="nucleotide sequence ID" value="NZ_SLWW01000025.1"/>
</dbReference>